<evidence type="ECO:0000256" key="1">
    <source>
        <dbReference type="ARBA" id="ARBA00023015"/>
    </source>
</evidence>
<dbReference type="AlphaFoldDB" id="A0AAV2AZ25"/>
<name>A0AAV2AZ25_9ARAC</name>
<keyword evidence="1" id="KW-0805">Transcription regulation</keyword>
<proteinExistence type="predicted"/>
<dbReference type="InterPro" id="IPR003889">
    <property type="entry name" value="FYrich_C"/>
</dbReference>
<dbReference type="GO" id="GO:0045893">
    <property type="term" value="P:positive regulation of DNA-templated transcription"/>
    <property type="evidence" value="ECO:0007669"/>
    <property type="project" value="TreeGrafter"/>
</dbReference>
<dbReference type="Pfam" id="PF05965">
    <property type="entry name" value="FYRC"/>
    <property type="match status" value="1"/>
</dbReference>
<dbReference type="SMART" id="SM00542">
    <property type="entry name" value="FYRC"/>
    <property type="match status" value="1"/>
</dbReference>
<reference evidence="3 4" key="1">
    <citation type="submission" date="2024-04" db="EMBL/GenBank/DDBJ databases">
        <authorList>
            <person name="Rising A."/>
            <person name="Reimegard J."/>
            <person name="Sonavane S."/>
            <person name="Akerstrom W."/>
            <person name="Nylinder S."/>
            <person name="Hedman E."/>
            <person name="Kallberg Y."/>
        </authorList>
    </citation>
    <scope>NUCLEOTIDE SEQUENCE [LARGE SCALE GENOMIC DNA]</scope>
</reference>
<keyword evidence="2" id="KW-0804">Transcription</keyword>
<evidence type="ECO:0000256" key="2">
    <source>
        <dbReference type="ARBA" id="ARBA00023163"/>
    </source>
</evidence>
<protein>
    <submittedName>
        <fullName evidence="3">Uncharacterized protein</fullName>
    </submittedName>
</protein>
<dbReference type="GO" id="GO:0042800">
    <property type="term" value="F:histone H3K4 methyltransferase activity"/>
    <property type="evidence" value="ECO:0007669"/>
    <property type="project" value="TreeGrafter"/>
</dbReference>
<dbReference type="EMBL" id="CAXIEN010000226">
    <property type="protein sequence ID" value="CAL1288138.1"/>
    <property type="molecule type" value="Genomic_DNA"/>
</dbReference>
<dbReference type="PANTHER" id="PTHR45838">
    <property type="entry name" value="HISTONE-LYSINE-N-METHYLTRANSFERASE 2 KMT2 FAMILY MEMBER"/>
    <property type="match status" value="1"/>
</dbReference>
<gene>
    <name evidence="3" type="ORF">LARSCL_LOCUS15176</name>
</gene>
<dbReference type="Gene3D" id="3.30.160.360">
    <property type="match status" value="1"/>
</dbReference>
<dbReference type="Proteomes" id="UP001497382">
    <property type="component" value="Unassembled WGS sequence"/>
</dbReference>
<dbReference type="PROSITE" id="PS51543">
    <property type="entry name" value="FYRC"/>
    <property type="match status" value="1"/>
</dbReference>
<organism evidence="3 4">
    <name type="scientific">Larinioides sclopetarius</name>
    <dbReference type="NCBI Taxonomy" id="280406"/>
    <lineage>
        <taxon>Eukaryota</taxon>
        <taxon>Metazoa</taxon>
        <taxon>Ecdysozoa</taxon>
        <taxon>Arthropoda</taxon>
        <taxon>Chelicerata</taxon>
        <taxon>Arachnida</taxon>
        <taxon>Araneae</taxon>
        <taxon>Araneomorphae</taxon>
        <taxon>Entelegynae</taxon>
        <taxon>Araneoidea</taxon>
        <taxon>Araneidae</taxon>
        <taxon>Larinioides</taxon>
    </lineage>
</organism>
<dbReference type="GO" id="GO:0035097">
    <property type="term" value="C:histone methyltransferase complex"/>
    <property type="evidence" value="ECO:0007669"/>
    <property type="project" value="TreeGrafter"/>
</dbReference>
<accession>A0AAV2AZ25</accession>
<evidence type="ECO:0000313" key="3">
    <source>
        <dbReference type="EMBL" id="CAL1288138.1"/>
    </source>
</evidence>
<keyword evidence="4" id="KW-1185">Reference proteome</keyword>
<evidence type="ECO:0000313" key="4">
    <source>
        <dbReference type="Proteomes" id="UP001497382"/>
    </source>
</evidence>
<dbReference type="PANTHER" id="PTHR45838:SF4">
    <property type="entry name" value="HISTONE-LYSINE N-METHYLTRANSFERASE TRITHORAX"/>
    <property type="match status" value="1"/>
</dbReference>
<sequence>MTWNAIINYAEAICYSKFASCIINTGILFVTESPKPPPPLEKTEDTLPQSQPEVPVTLESNSDIYCYDDDESEEESPLVRMHLRQMELEGREESFPKDRPYLLYEIDSEDGLHIQSRNLRDAWLKVYDELQDARIAAHMKQITLAPEDVNGPHMLGLDNPALMYLLEQLPGAECCPDYEFLFHQPAKEIIEVRLVAKGKLRGKSVRYQKMQRVVPEAKDSKAEKNLICLISWHQNIGIGQFFCRLKRRKKELKSHQGGQILIYPLRCVSGSLKMLQEKL</sequence>
<comment type="caution">
    <text evidence="3">The sequence shown here is derived from an EMBL/GenBank/DDBJ whole genome shotgun (WGS) entry which is preliminary data.</text>
</comment>